<dbReference type="Proteomes" id="UP000324973">
    <property type="component" value="Unassembled WGS sequence"/>
</dbReference>
<keyword evidence="6" id="KW-0732">Signal</keyword>
<evidence type="ECO:0000256" key="6">
    <source>
        <dbReference type="SAM" id="SignalP"/>
    </source>
</evidence>
<evidence type="ECO:0000256" key="1">
    <source>
        <dbReference type="ARBA" id="ARBA00007401"/>
    </source>
</evidence>
<dbReference type="InterPro" id="IPR013783">
    <property type="entry name" value="Ig-like_fold"/>
</dbReference>
<dbReference type="PROSITE" id="PS00608">
    <property type="entry name" value="GLYCOSYL_HYDROL_F2_2"/>
    <property type="match status" value="1"/>
</dbReference>
<evidence type="ECO:0000256" key="4">
    <source>
        <dbReference type="ARBA" id="ARBA00022801"/>
    </source>
</evidence>
<reference evidence="10 11" key="1">
    <citation type="submission" date="2019-08" db="EMBL/GenBank/DDBJ databases">
        <title>Luteimonas viscosus sp. nov., isolated from soil of a sunflower field.</title>
        <authorList>
            <person name="Jianli Z."/>
            <person name="Ying Z."/>
        </authorList>
    </citation>
    <scope>NUCLEOTIDE SEQUENCE [LARGE SCALE GENOMIC DNA]</scope>
    <source>
        <strain evidence="10 11">XBU10</strain>
    </source>
</reference>
<dbReference type="EC" id="3.2.1.31" evidence="2"/>
<evidence type="ECO:0000259" key="7">
    <source>
        <dbReference type="Pfam" id="PF00703"/>
    </source>
</evidence>
<feature type="domain" description="Glycosyl hydrolases family 2 sugar binding" evidence="9">
    <location>
        <begin position="76"/>
        <end position="243"/>
    </location>
</feature>
<dbReference type="Gene3D" id="3.20.20.80">
    <property type="entry name" value="Glycosidases"/>
    <property type="match status" value="1"/>
</dbReference>
<dbReference type="GO" id="GO:0005975">
    <property type="term" value="P:carbohydrate metabolic process"/>
    <property type="evidence" value="ECO:0007669"/>
    <property type="project" value="InterPro"/>
</dbReference>
<dbReference type="RefSeq" id="WP_149103426.1">
    <property type="nucleotide sequence ID" value="NZ_VTFT01000001.1"/>
</dbReference>
<dbReference type="PANTHER" id="PTHR10066">
    <property type="entry name" value="BETA-GLUCURONIDASE"/>
    <property type="match status" value="1"/>
</dbReference>
<evidence type="ECO:0000313" key="11">
    <source>
        <dbReference type="Proteomes" id="UP000324973"/>
    </source>
</evidence>
<evidence type="ECO:0000256" key="3">
    <source>
        <dbReference type="ARBA" id="ARBA00016205"/>
    </source>
</evidence>
<accession>A0A5D4XSD9</accession>
<dbReference type="GO" id="GO:0004566">
    <property type="term" value="F:beta-glucuronidase activity"/>
    <property type="evidence" value="ECO:0007669"/>
    <property type="project" value="TreeGrafter"/>
</dbReference>
<dbReference type="GO" id="GO:0030246">
    <property type="term" value="F:carbohydrate binding"/>
    <property type="evidence" value="ECO:0007669"/>
    <property type="project" value="TreeGrafter"/>
</dbReference>
<dbReference type="EMBL" id="VTFT01000001">
    <property type="protein sequence ID" value="TYT26873.1"/>
    <property type="molecule type" value="Genomic_DNA"/>
</dbReference>
<feature type="signal peptide" evidence="6">
    <location>
        <begin position="1"/>
        <end position="23"/>
    </location>
</feature>
<dbReference type="InterPro" id="IPR008979">
    <property type="entry name" value="Galactose-bd-like_sf"/>
</dbReference>
<proteinExistence type="inferred from homology"/>
<keyword evidence="11" id="KW-1185">Reference proteome</keyword>
<keyword evidence="5" id="KW-0326">Glycosidase</keyword>
<dbReference type="InterPro" id="IPR006101">
    <property type="entry name" value="Glyco_hydro_2"/>
</dbReference>
<evidence type="ECO:0000259" key="9">
    <source>
        <dbReference type="Pfam" id="PF02837"/>
    </source>
</evidence>
<dbReference type="AlphaFoldDB" id="A0A5D4XSD9"/>
<evidence type="ECO:0000259" key="8">
    <source>
        <dbReference type="Pfam" id="PF02836"/>
    </source>
</evidence>
<dbReference type="InterPro" id="IPR006103">
    <property type="entry name" value="Glyco_hydro_2_cat"/>
</dbReference>
<dbReference type="Gene3D" id="2.60.120.260">
    <property type="entry name" value="Galactose-binding domain-like"/>
    <property type="match status" value="1"/>
</dbReference>
<dbReference type="Pfam" id="PF00703">
    <property type="entry name" value="Glyco_hydro_2"/>
    <property type="match status" value="1"/>
</dbReference>
<dbReference type="OrthoDB" id="9758603at2"/>
<dbReference type="SUPFAM" id="SSF49785">
    <property type="entry name" value="Galactose-binding domain-like"/>
    <property type="match status" value="1"/>
</dbReference>
<evidence type="ECO:0000256" key="2">
    <source>
        <dbReference type="ARBA" id="ARBA00012761"/>
    </source>
</evidence>
<sequence>MTIAWRAWLLSLLVPLASGSSFAAERPAASDDVAEGYRPLPVQAEAMPRTAVPPIALSAPDDMPPLIANVAARQTRSLDGTWQAMIDAYGAGMGDWKAAWRDRTPERPDEFHEYGFDDAFTLQVPGDFNTQHPQLHWLEGSVWYRKRFDFDAERLQRQQRRLFVHFGAANQRADVFLNGEPVGSHEGGFTPFQLELTGKLKQGENRLLVHVDNRRRRDAVPSMGFDWFNYGGLTRSVRLVELPARHVRDYHLQLSPDDREEVRGWVQVAPAQAGLPVRVELPELGMAVDARTDAAGRAAIAFRAPLQLWSPQRPKLYRVRVSAAGDAVEDEIGFRSIAVQGERILLNGEPVYLRGINLHEEIDGRRAASDDDYRRLLEQVRALGADFARTGHYPFGEEFVRQADRMGILLWSEIPVYQGIDFEDRGTQQLMQRMLAEMIGRDRNRAAVVMWGIANETAPGRARDAVLTALAAQARALDPTRLVAAAFYGPGFHGARLQMHDPLFPALDVIGANIYYGWYVPWAVEPEEVEWIPPGKPLLISEFGAEARHGHRGAADRAGDWNEEFQASFYRKQFRLIRRLGFVQGTLPWVLADFRSPVRMHPYQGGYNRKGLLSEDGERKLAWDVVADFYRTVVASPQTRRQGVSNE</sequence>
<dbReference type="PRINTS" id="PR00132">
    <property type="entry name" value="GLHYDRLASE2"/>
</dbReference>
<name>A0A5D4XSD9_9GAMM</name>
<dbReference type="InterPro" id="IPR006104">
    <property type="entry name" value="Glyco_hydro_2_N"/>
</dbReference>
<dbReference type="Pfam" id="PF02836">
    <property type="entry name" value="Glyco_hydro_2_C"/>
    <property type="match status" value="1"/>
</dbReference>
<dbReference type="GO" id="GO:0019391">
    <property type="term" value="P:glucuronoside catabolic process"/>
    <property type="evidence" value="ECO:0007669"/>
    <property type="project" value="TreeGrafter"/>
</dbReference>
<dbReference type="PANTHER" id="PTHR10066:SF67">
    <property type="entry name" value="BETA-GLUCURONIDASE"/>
    <property type="match status" value="1"/>
</dbReference>
<comment type="similarity">
    <text evidence="1">Belongs to the glycosyl hydrolase 2 family.</text>
</comment>
<dbReference type="Pfam" id="PF02837">
    <property type="entry name" value="Glyco_hydro_2_N"/>
    <property type="match status" value="1"/>
</dbReference>
<evidence type="ECO:0000313" key="10">
    <source>
        <dbReference type="EMBL" id="TYT26873.1"/>
    </source>
</evidence>
<dbReference type="Gene3D" id="2.60.40.10">
    <property type="entry name" value="Immunoglobulins"/>
    <property type="match status" value="1"/>
</dbReference>
<dbReference type="InterPro" id="IPR036156">
    <property type="entry name" value="Beta-gal/glucu_dom_sf"/>
</dbReference>
<gene>
    <name evidence="10" type="ORF">FZO89_11735</name>
</gene>
<protein>
    <recommendedName>
        <fullName evidence="3">Beta-glucuronidase</fullName>
        <ecNumber evidence="2">3.2.1.31</ecNumber>
    </recommendedName>
</protein>
<keyword evidence="4 10" id="KW-0378">Hydrolase</keyword>
<organism evidence="10 11">
    <name type="scientific">Luteimonas viscosa</name>
    <dbReference type="NCBI Taxonomy" id="1132694"/>
    <lineage>
        <taxon>Bacteria</taxon>
        <taxon>Pseudomonadati</taxon>
        <taxon>Pseudomonadota</taxon>
        <taxon>Gammaproteobacteria</taxon>
        <taxon>Lysobacterales</taxon>
        <taxon>Lysobacteraceae</taxon>
        <taxon>Luteimonas</taxon>
    </lineage>
</organism>
<dbReference type="InterPro" id="IPR023232">
    <property type="entry name" value="Glyco_hydro_2_AS"/>
</dbReference>
<feature type="chain" id="PRO_5022849775" description="Beta-glucuronidase" evidence="6">
    <location>
        <begin position="24"/>
        <end position="647"/>
    </location>
</feature>
<dbReference type="InterPro" id="IPR017853">
    <property type="entry name" value="GH"/>
</dbReference>
<dbReference type="SUPFAM" id="SSF51445">
    <property type="entry name" value="(Trans)glycosidases"/>
    <property type="match status" value="1"/>
</dbReference>
<feature type="domain" description="Glycoside hydrolase family 2 immunoglobulin-like beta-sandwich" evidence="7">
    <location>
        <begin position="280"/>
        <end position="335"/>
    </location>
</feature>
<evidence type="ECO:0000256" key="5">
    <source>
        <dbReference type="ARBA" id="ARBA00023295"/>
    </source>
</evidence>
<feature type="domain" description="Glycoside hydrolase family 2 catalytic" evidence="8">
    <location>
        <begin position="337"/>
        <end position="620"/>
    </location>
</feature>
<comment type="caution">
    <text evidence="10">The sequence shown here is derived from an EMBL/GenBank/DDBJ whole genome shotgun (WGS) entry which is preliminary data.</text>
</comment>
<dbReference type="InterPro" id="IPR006102">
    <property type="entry name" value="Ig-like_GH2"/>
</dbReference>
<dbReference type="SUPFAM" id="SSF49303">
    <property type="entry name" value="beta-Galactosidase/glucuronidase domain"/>
    <property type="match status" value="1"/>
</dbReference>